<evidence type="ECO:0000259" key="1">
    <source>
        <dbReference type="Pfam" id="PF20511"/>
    </source>
</evidence>
<proteinExistence type="predicted"/>
<dbReference type="InterPro" id="IPR016305">
    <property type="entry name" value="Mannose-6-P_Isomerase"/>
</dbReference>
<dbReference type="PANTHER" id="PTHR10309:SF10">
    <property type="entry name" value="MANNOSE-6-PHOSPHATE ISOMERASE"/>
    <property type="match status" value="1"/>
</dbReference>
<protein>
    <recommendedName>
        <fullName evidence="1">Phosphomannose isomerase type I catalytic domain-containing protein</fullName>
    </recommendedName>
</protein>
<dbReference type="InterPro" id="IPR018050">
    <property type="entry name" value="Pmannose_isomerase-type1_CS"/>
</dbReference>
<gene>
    <name evidence="2" type="ORF">JRO89_XS05G0259700</name>
</gene>
<dbReference type="InterPro" id="IPR014710">
    <property type="entry name" value="RmlC-like_jellyroll"/>
</dbReference>
<evidence type="ECO:0000313" key="3">
    <source>
        <dbReference type="Proteomes" id="UP000827721"/>
    </source>
</evidence>
<name>A0ABQ8I3B7_9ROSI</name>
<feature type="domain" description="Phosphomannose isomerase type I catalytic" evidence="1">
    <location>
        <begin position="20"/>
        <end position="143"/>
    </location>
</feature>
<dbReference type="SUPFAM" id="SSF51182">
    <property type="entry name" value="RmlC-like cupins"/>
    <property type="match status" value="1"/>
</dbReference>
<dbReference type="PRINTS" id="PR00714">
    <property type="entry name" value="MAN6PISMRASE"/>
</dbReference>
<keyword evidence="3" id="KW-1185">Reference proteome</keyword>
<dbReference type="EMBL" id="JAFEMO010000005">
    <property type="protein sequence ID" value="KAH7571143.1"/>
    <property type="molecule type" value="Genomic_DNA"/>
</dbReference>
<evidence type="ECO:0000313" key="2">
    <source>
        <dbReference type="EMBL" id="KAH7571143.1"/>
    </source>
</evidence>
<dbReference type="Gene3D" id="2.60.120.10">
    <property type="entry name" value="Jelly Rolls"/>
    <property type="match status" value="1"/>
</dbReference>
<dbReference type="Pfam" id="PF20511">
    <property type="entry name" value="PMI_typeI_cat"/>
    <property type="match status" value="1"/>
</dbReference>
<dbReference type="PANTHER" id="PTHR10309">
    <property type="entry name" value="MANNOSE-6-PHOSPHATE ISOMERASE"/>
    <property type="match status" value="1"/>
</dbReference>
<organism evidence="2 3">
    <name type="scientific">Xanthoceras sorbifolium</name>
    <dbReference type="NCBI Taxonomy" id="99658"/>
    <lineage>
        <taxon>Eukaryota</taxon>
        <taxon>Viridiplantae</taxon>
        <taxon>Streptophyta</taxon>
        <taxon>Embryophyta</taxon>
        <taxon>Tracheophyta</taxon>
        <taxon>Spermatophyta</taxon>
        <taxon>Magnoliopsida</taxon>
        <taxon>eudicotyledons</taxon>
        <taxon>Gunneridae</taxon>
        <taxon>Pentapetalae</taxon>
        <taxon>rosids</taxon>
        <taxon>malvids</taxon>
        <taxon>Sapindales</taxon>
        <taxon>Sapindaceae</taxon>
        <taxon>Xanthoceroideae</taxon>
        <taxon>Xanthoceras</taxon>
    </lineage>
</organism>
<dbReference type="Proteomes" id="UP000827721">
    <property type="component" value="Unassembled WGS sequence"/>
</dbReference>
<dbReference type="PROSITE" id="PS00965">
    <property type="entry name" value="PMI_I_1"/>
    <property type="match status" value="1"/>
</dbReference>
<reference evidence="2 3" key="1">
    <citation type="submission" date="2021-02" db="EMBL/GenBank/DDBJ databases">
        <title>Plant Genome Project.</title>
        <authorList>
            <person name="Zhang R.-G."/>
        </authorList>
    </citation>
    <scope>NUCLEOTIDE SEQUENCE [LARGE SCALE GENOMIC DNA]</scope>
    <source>
        <tissue evidence="2">Leaves</tissue>
    </source>
</reference>
<dbReference type="InterPro" id="IPR011051">
    <property type="entry name" value="RmlC_Cupin_sf"/>
</dbReference>
<dbReference type="InterPro" id="IPR046457">
    <property type="entry name" value="PMI_typeI_cat"/>
</dbReference>
<accession>A0ABQ8I3B7</accession>
<comment type="caution">
    <text evidence="2">The sequence shown here is derived from an EMBL/GenBank/DDBJ whole genome shotgun (WGS) entry which is preliminary data.</text>
</comment>
<sequence>MEETNNGEIIESKKRAHMPMRLVCAVKYYDWGVESDNSQVARLCSFNSKSNIDPDDTYAEFWTGTHESEPSFLDPGVVSLKIWILDFLDVLGDQVIFLSCSRLVRLFVCVVLSIGEGIVDFQSQPSLYKDENHKPEMALSLTEL</sequence>